<dbReference type="Pfam" id="PF01042">
    <property type="entry name" value="Ribonuc_L-PSP"/>
    <property type="match status" value="1"/>
</dbReference>
<proteinExistence type="predicted"/>
<dbReference type="Proteomes" id="UP001610334">
    <property type="component" value="Unassembled WGS sequence"/>
</dbReference>
<evidence type="ECO:0000313" key="2">
    <source>
        <dbReference type="Proteomes" id="UP001610334"/>
    </source>
</evidence>
<name>A0ABR4I542_9EURO</name>
<dbReference type="EMBL" id="JBFXLT010000001">
    <property type="protein sequence ID" value="KAL2822878.1"/>
    <property type="molecule type" value="Genomic_DNA"/>
</dbReference>
<keyword evidence="2" id="KW-1185">Reference proteome</keyword>
<dbReference type="PANTHER" id="PTHR43857:SF1">
    <property type="entry name" value="YJGH FAMILY PROTEIN"/>
    <property type="match status" value="1"/>
</dbReference>
<gene>
    <name evidence="1" type="ORF">BJX63DRAFT_801</name>
</gene>
<dbReference type="SUPFAM" id="SSF55298">
    <property type="entry name" value="YjgF-like"/>
    <property type="match status" value="1"/>
</dbReference>
<dbReference type="InterPro" id="IPR006175">
    <property type="entry name" value="YjgF/YER057c/UK114"/>
</dbReference>
<accession>A0ABR4I542</accession>
<dbReference type="InterPro" id="IPR035959">
    <property type="entry name" value="RutC-like_sf"/>
</dbReference>
<sequence>MSHLQYFNYPGFGEWAAENFYYSQAVRIGDQIKLSGQGGINPQTQTFPSDISSEIYQAFSNVDLALKTAGGEGWNQVYSVRVYMLNPQDEAATTILVQNLRTWMPDHMPLFTYIGVDSLAMKEMRIEIEVEAHLGGC</sequence>
<comment type="caution">
    <text evidence="1">The sequence shown here is derived from an EMBL/GenBank/DDBJ whole genome shotgun (WGS) entry which is preliminary data.</text>
</comment>
<dbReference type="Gene3D" id="3.30.1330.40">
    <property type="entry name" value="RutC-like"/>
    <property type="match status" value="1"/>
</dbReference>
<evidence type="ECO:0000313" key="1">
    <source>
        <dbReference type="EMBL" id="KAL2822878.1"/>
    </source>
</evidence>
<protein>
    <submittedName>
        <fullName evidence="1">Endoribonuclease L-PSP/chorismate mutase-like protein</fullName>
    </submittedName>
</protein>
<organism evidence="1 2">
    <name type="scientific">Aspergillus granulosus</name>
    <dbReference type="NCBI Taxonomy" id="176169"/>
    <lineage>
        <taxon>Eukaryota</taxon>
        <taxon>Fungi</taxon>
        <taxon>Dikarya</taxon>
        <taxon>Ascomycota</taxon>
        <taxon>Pezizomycotina</taxon>
        <taxon>Eurotiomycetes</taxon>
        <taxon>Eurotiomycetidae</taxon>
        <taxon>Eurotiales</taxon>
        <taxon>Aspergillaceae</taxon>
        <taxon>Aspergillus</taxon>
        <taxon>Aspergillus subgen. Nidulantes</taxon>
    </lineage>
</organism>
<reference evidence="1 2" key="1">
    <citation type="submission" date="2024-07" db="EMBL/GenBank/DDBJ databases">
        <title>Section-level genome sequencing and comparative genomics of Aspergillus sections Usti and Cavernicolus.</title>
        <authorList>
            <consortium name="Lawrence Berkeley National Laboratory"/>
            <person name="Nybo J.L."/>
            <person name="Vesth T.C."/>
            <person name="Theobald S."/>
            <person name="Frisvad J.C."/>
            <person name="Larsen T.O."/>
            <person name="Kjaerboelling I."/>
            <person name="Rothschild-Mancinelli K."/>
            <person name="Lyhne E.K."/>
            <person name="Kogle M.E."/>
            <person name="Barry K."/>
            <person name="Clum A."/>
            <person name="Na H."/>
            <person name="Ledsgaard L."/>
            <person name="Lin J."/>
            <person name="Lipzen A."/>
            <person name="Kuo A."/>
            <person name="Riley R."/>
            <person name="Mondo S."/>
            <person name="Labutti K."/>
            <person name="Haridas S."/>
            <person name="Pangalinan J."/>
            <person name="Salamov A.A."/>
            <person name="Simmons B.A."/>
            <person name="Magnuson J.K."/>
            <person name="Chen J."/>
            <person name="Drula E."/>
            <person name="Henrissat B."/>
            <person name="Wiebenga A."/>
            <person name="Lubbers R.J."/>
            <person name="Gomes A.C."/>
            <person name="Makela M.R."/>
            <person name="Stajich J."/>
            <person name="Grigoriev I.V."/>
            <person name="Mortensen U.H."/>
            <person name="De Vries R.P."/>
            <person name="Baker S.E."/>
            <person name="Andersen M.R."/>
        </authorList>
    </citation>
    <scope>NUCLEOTIDE SEQUENCE [LARGE SCALE GENOMIC DNA]</scope>
    <source>
        <strain evidence="1 2">CBS 588.65</strain>
    </source>
</reference>
<dbReference type="PANTHER" id="PTHR43857">
    <property type="entry name" value="BLR7761 PROTEIN"/>
    <property type="match status" value="1"/>
</dbReference>